<dbReference type="NCBIfam" id="NF002850">
    <property type="entry name" value="PRK03114.1"/>
    <property type="match status" value="1"/>
</dbReference>
<proteinExistence type="predicted"/>
<keyword evidence="14" id="KW-1185">Reference proteome</keyword>
<comment type="catalytic activity">
    <reaction evidence="10">
        <text>ITP + H2O = IDP + phosphate + H(+)</text>
        <dbReference type="Rhea" id="RHEA:28330"/>
        <dbReference type="ChEBI" id="CHEBI:15377"/>
        <dbReference type="ChEBI" id="CHEBI:15378"/>
        <dbReference type="ChEBI" id="CHEBI:43474"/>
        <dbReference type="ChEBI" id="CHEBI:58280"/>
        <dbReference type="ChEBI" id="CHEBI:61402"/>
        <dbReference type="EC" id="3.6.1.73"/>
    </reaction>
</comment>
<dbReference type="AlphaFoldDB" id="A0A8J3ABU3"/>
<dbReference type="OrthoDB" id="164951at2"/>
<keyword evidence="4" id="KW-0547">Nucleotide-binding</keyword>
<comment type="caution">
    <text evidence="13">The sequence shown here is derived from an EMBL/GenBank/DDBJ whole genome shotgun (WGS) entry which is preliminary data.</text>
</comment>
<dbReference type="EC" id="3.6.1.73" evidence="9"/>
<dbReference type="InterPro" id="IPR050299">
    <property type="entry name" value="YjjX_NTPase"/>
</dbReference>
<evidence type="ECO:0000256" key="6">
    <source>
        <dbReference type="ARBA" id="ARBA00022842"/>
    </source>
</evidence>
<evidence type="ECO:0000256" key="4">
    <source>
        <dbReference type="ARBA" id="ARBA00022741"/>
    </source>
</evidence>
<evidence type="ECO:0000256" key="9">
    <source>
        <dbReference type="ARBA" id="ARBA00038901"/>
    </source>
</evidence>
<evidence type="ECO:0000256" key="7">
    <source>
        <dbReference type="ARBA" id="ARBA00023080"/>
    </source>
</evidence>
<dbReference type="GO" id="GO:0103023">
    <property type="term" value="F:ITPase activity"/>
    <property type="evidence" value="ECO:0007669"/>
    <property type="project" value="UniProtKB-EC"/>
</dbReference>
<evidence type="ECO:0000256" key="2">
    <source>
        <dbReference type="ARBA" id="ARBA00001946"/>
    </source>
</evidence>
<dbReference type="PANTHER" id="PTHR34699">
    <property type="match status" value="1"/>
</dbReference>
<dbReference type="GO" id="GO:0009117">
    <property type="term" value="P:nucleotide metabolic process"/>
    <property type="evidence" value="ECO:0007669"/>
    <property type="project" value="UniProtKB-KW"/>
</dbReference>
<dbReference type="PANTHER" id="PTHR34699:SF2">
    <property type="entry name" value="NON-CANONICAL PURINE NTP PHOSPHATASE_PRRC1 DOMAIN-CONTAINING PROTEIN"/>
    <property type="match status" value="1"/>
</dbReference>
<accession>A0A8J3ABU3</accession>
<comment type="cofactor">
    <cofactor evidence="1">
        <name>Mn(2+)</name>
        <dbReference type="ChEBI" id="CHEBI:29035"/>
    </cofactor>
</comment>
<evidence type="ECO:0000256" key="3">
    <source>
        <dbReference type="ARBA" id="ARBA00022723"/>
    </source>
</evidence>
<dbReference type="InterPro" id="IPR029001">
    <property type="entry name" value="ITPase-like_fam"/>
</dbReference>
<keyword evidence="7" id="KW-0546">Nucleotide metabolism</keyword>
<dbReference type="Gene3D" id="3.90.950.10">
    <property type="match status" value="1"/>
</dbReference>
<feature type="domain" description="Non-canonical purine NTP phosphatase/PRRC1" evidence="12">
    <location>
        <begin position="6"/>
        <end position="152"/>
    </location>
</feature>
<dbReference type="SUPFAM" id="SSF52972">
    <property type="entry name" value="ITPase-like"/>
    <property type="match status" value="1"/>
</dbReference>
<comment type="cofactor">
    <cofactor evidence="2">
        <name>Mg(2+)</name>
        <dbReference type="ChEBI" id="CHEBI:18420"/>
    </cofactor>
</comment>
<dbReference type="Proteomes" id="UP000626244">
    <property type="component" value="Unassembled WGS sequence"/>
</dbReference>
<reference evidence="14" key="1">
    <citation type="journal article" date="2019" name="Int. J. Syst. Evol. Microbiol.">
        <title>The Global Catalogue of Microorganisms (GCM) 10K type strain sequencing project: providing services to taxonomists for standard genome sequencing and annotation.</title>
        <authorList>
            <consortium name="The Broad Institute Genomics Platform"/>
            <consortium name="The Broad Institute Genome Sequencing Center for Infectious Disease"/>
            <person name="Wu L."/>
            <person name="Ma J."/>
        </authorList>
    </citation>
    <scope>NUCLEOTIDE SEQUENCE [LARGE SCALE GENOMIC DNA]</scope>
    <source>
        <strain evidence="14">CGMCC 1.14993</strain>
    </source>
</reference>
<dbReference type="Pfam" id="PF01931">
    <property type="entry name" value="NTPase_I-T"/>
    <property type="match status" value="1"/>
</dbReference>
<evidence type="ECO:0000313" key="14">
    <source>
        <dbReference type="Proteomes" id="UP000626244"/>
    </source>
</evidence>
<evidence type="ECO:0000256" key="8">
    <source>
        <dbReference type="ARBA" id="ARBA00023211"/>
    </source>
</evidence>
<dbReference type="GO" id="GO:0000166">
    <property type="term" value="F:nucleotide binding"/>
    <property type="evidence" value="ECO:0007669"/>
    <property type="project" value="UniProtKB-KW"/>
</dbReference>
<evidence type="ECO:0000256" key="10">
    <source>
        <dbReference type="ARBA" id="ARBA00048174"/>
    </source>
</evidence>
<organism evidence="13 14">
    <name type="scientific">Gottfriedia solisilvae</name>
    <dbReference type="NCBI Taxonomy" id="1516104"/>
    <lineage>
        <taxon>Bacteria</taxon>
        <taxon>Bacillati</taxon>
        <taxon>Bacillota</taxon>
        <taxon>Bacilli</taxon>
        <taxon>Bacillales</taxon>
        <taxon>Bacillaceae</taxon>
        <taxon>Gottfriedia</taxon>
    </lineage>
</organism>
<evidence type="ECO:0000256" key="5">
    <source>
        <dbReference type="ARBA" id="ARBA00022801"/>
    </source>
</evidence>
<name>A0A8J3ABU3_9BACI</name>
<keyword evidence="6" id="KW-0460">Magnesium</keyword>
<keyword evidence="3" id="KW-0479">Metal-binding</keyword>
<sequence>MKITIGSLNPTKVEAVKSVFRHFEVIGKNVPSNVSNQPMTDHETMEGAINRANNAKREGNSEIGIGLEGGVIIENDRLFLCNWGALVYENETILASGAKILLPREFIKELQNGIELSEIMETYTNEKDIRSKEGAVGIFTNGQITRTQIFEHISKLLLGQYEFQIGHGKTKK</sequence>
<protein>
    <recommendedName>
        <fullName evidence="9">inosine/xanthosine triphosphatase</fullName>
        <ecNumber evidence="9">3.6.1.73</ecNumber>
    </recommendedName>
</protein>
<dbReference type="InterPro" id="IPR026533">
    <property type="entry name" value="NTPase/PRRC1"/>
</dbReference>
<comment type="catalytic activity">
    <reaction evidence="11">
        <text>XTP + H2O = XDP + phosphate + H(+)</text>
        <dbReference type="Rhea" id="RHEA:28406"/>
        <dbReference type="ChEBI" id="CHEBI:15377"/>
        <dbReference type="ChEBI" id="CHEBI:15378"/>
        <dbReference type="ChEBI" id="CHEBI:43474"/>
        <dbReference type="ChEBI" id="CHEBI:59884"/>
        <dbReference type="ChEBI" id="CHEBI:61314"/>
        <dbReference type="EC" id="3.6.1.73"/>
    </reaction>
</comment>
<evidence type="ECO:0000256" key="11">
    <source>
        <dbReference type="ARBA" id="ARBA00048781"/>
    </source>
</evidence>
<keyword evidence="8" id="KW-0464">Manganese</keyword>
<gene>
    <name evidence="13" type="ORF">GCM10007380_00740</name>
</gene>
<evidence type="ECO:0000256" key="1">
    <source>
        <dbReference type="ARBA" id="ARBA00001936"/>
    </source>
</evidence>
<evidence type="ECO:0000313" key="13">
    <source>
        <dbReference type="EMBL" id="GGI10029.1"/>
    </source>
</evidence>
<dbReference type="EMBL" id="BMHB01000001">
    <property type="protein sequence ID" value="GGI10029.1"/>
    <property type="molecule type" value="Genomic_DNA"/>
</dbReference>
<dbReference type="GO" id="GO:0046872">
    <property type="term" value="F:metal ion binding"/>
    <property type="evidence" value="ECO:0007669"/>
    <property type="project" value="UniProtKB-KW"/>
</dbReference>
<keyword evidence="5" id="KW-0378">Hydrolase</keyword>
<dbReference type="RefSeq" id="WP_088002620.1">
    <property type="nucleotide sequence ID" value="NZ_BMHB01000001.1"/>
</dbReference>
<evidence type="ECO:0000259" key="12">
    <source>
        <dbReference type="Pfam" id="PF01931"/>
    </source>
</evidence>